<accession>A0A7I9VKB9</accession>
<dbReference type="PANTHER" id="PTHR30183">
    <property type="entry name" value="MOLYBDENUM TRANSPORT SYSTEM PERMEASE PROTEIN MODB"/>
    <property type="match status" value="1"/>
</dbReference>
<evidence type="ECO:0000256" key="9">
    <source>
        <dbReference type="ARBA" id="ARBA00023136"/>
    </source>
</evidence>
<evidence type="ECO:0000256" key="4">
    <source>
        <dbReference type="ARBA" id="ARBA00022448"/>
    </source>
</evidence>
<evidence type="ECO:0000256" key="11">
    <source>
        <dbReference type="RuleBase" id="RU365097"/>
    </source>
</evidence>
<sequence length="222" mass="23137">MDPAALRLSLALATLTTAALLALGLPLAQWLATSRSRARPVVEAVVALPLVLPPTVLGFYLLVAFAPRAPLGRGFAALLGHPLAFSFEGLLLASILYSLPFAVQPFAAALARVDVRLVEASYALGAGRVETFLRVSLPLARPGVVAGAVLAFAHTVGEFGVVLMVGGNVPGQTRTLSIALFDAVEQLDWAAAHRTSLVLLALSFAALVATHALQRRPPSARP</sequence>
<dbReference type="Pfam" id="PF00528">
    <property type="entry name" value="BPD_transp_1"/>
    <property type="match status" value="1"/>
</dbReference>
<evidence type="ECO:0000313" key="14">
    <source>
        <dbReference type="Proteomes" id="UP000503640"/>
    </source>
</evidence>
<dbReference type="Proteomes" id="UP000503640">
    <property type="component" value="Unassembled WGS sequence"/>
</dbReference>
<dbReference type="GO" id="GO:0015098">
    <property type="term" value="F:molybdate ion transmembrane transporter activity"/>
    <property type="evidence" value="ECO:0007669"/>
    <property type="project" value="UniProtKB-UniRule"/>
</dbReference>
<feature type="transmembrane region" description="Helical" evidence="10">
    <location>
        <begin position="195"/>
        <end position="213"/>
    </location>
</feature>
<keyword evidence="14" id="KW-1185">Reference proteome</keyword>
<dbReference type="InterPro" id="IPR035906">
    <property type="entry name" value="MetI-like_sf"/>
</dbReference>
<evidence type="ECO:0000259" key="12">
    <source>
        <dbReference type="PROSITE" id="PS50928"/>
    </source>
</evidence>
<dbReference type="NCBIfam" id="TIGR02141">
    <property type="entry name" value="modB_ABC"/>
    <property type="match status" value="1"/>
</dbReference>
<evidence type="ECO:0000256" key="1">
    <source>
        <dbReference type="ARBA" id="ARBA00002949"/>
    </source>
</evidence>
<protein>
    <recommendedName>
        <fullName evidence="11">Molybdenum transport system permease</fullName>
    </recommendedName>
</protein>
<dbReference type="EMBL" id="BJTG01000003">
    <property type="protein sequence ID" value="GEJ56457.1"/>
    <property type="molecule type" value="Genomic_DNA"/>
</dbReference>
<keyword evidence="5 11" id="KW-1003">Cell membrane</keyword>
<keyword evidence="4 10" id="KW-0813">Transport</keyword>
<comment type="caution">
    <text evidence="13">The sequence shown here is derived from an EMBL/GenBank/DDBJ whole genome shotgun (WGS) entry which is preliminary data.</text>
</comment>
<dbReference type="PROSITE" id="PS50928">
    <property type="entry name" value="ABC_TM1"/>
    <property type="match status" value="1"/>
</dbReference>
<organism evidence="13 14">
    <name type="scientific">Anaeromyxobacter diazotrophicus</name>
    <dbReference type="NCBI Taxonomy" id="2590199"/>
    <lineage>
        <taxon>Bacteria</taxon>
        <taxon>Pseudomonadati</taxon>
        <taxon>Myxococcota</taxon>
        <taxon>Myxococcia</taxon>
        <taxon>Myxococcales</taxon>
        <taxon>Cystobacterineae</taxon>
        <taxon>Anaeromyxobacteraceae</taxon>
        <taxon>Anaeromyxobacter</taxon>
    </lineage>
</organism>
<evidence type="ECO:0000256" key="3">
    <source>
        <dbReference type="ARBA" id="ARBA00007069"/>
    </source>
</evidence>
<evidence type="ECO:0000256" key="2">
    <source>
        <dbReference type="ARBA" id="ARBA00004651"/>
    </source>
</evidence>
<gene>
    <name evidence="13" type="ORF">AMYX_11980</name>
</gene>
<keyword evidence="7 10" id="KW-0812">Transmembrane</keyword>
<keyword evidence="6 11" id="KW-0500">Molybdenum</keyword>
<comment type="similarity">
    <text evidence="3 11">Belongs to the binding-protein-dependent transport system permease family. CysTW subfamily.</text>
</comment>
<evidence type="ECO:0000313" key="13">
    <source>
        <dbReference type="EMBL" id="GEJ56457.1"/>
    </source>
</evidence>
<dbReference type="GO" id="GO:0005886">
    <property type="term" value="C:plasma membrane"/>
    <property type="evidence" value="ECO:0007669"/>
    <property type="project" value="UniProtKB-SubCell"/>
</dbReference>
<feature type="domain" description="ABC transmembrane type-1" evidence="12">
    <location>
        <begin position="6"/>
        <end position="210"/>
    </location>
</feature>
<feature type="transmembrane region" description="Helical" evidence="10">
    <location>
        <begin position="75"/>
        <end position="97"/>
    </location>
</feature>
<evidence type="ECO:0000256" key="10">
    <source>
        <dbReference type="RuleBase" id="RU363032"/>
    </source>
</evidence>
<name>A0A7I9VKB9_9BACT</name>
<dbReference type="Gene3D" id="1.10.3720.10">
    <property type="entry name" value="MetI-like"/>
    <property type="match status" value="1"/>
</dbReference>
<dbReference type="InterPro" id="IPR000515">
    <property type="entry name" value="MetI-like"/>
</dbReference>
<keyword evidence="8 10" id="KW-1133">Transmembrane helix</keyword>
<dbReference type="SUPFAM" id="SSF161098">
    <property type="entry name" value="MetI-like"/>
    <property type="match status" value="1"/>
</dbReference>
<dbReference type="InterPro" id="IPR011867">
    <property type="entry name" value="ModB_ABC"/>
</dbReference>
<dbReference type="CDD" id="cd06261">
    <property type="entry name" value="TM_PBP2"/>
    <property type="match status" value="1"/>
</dbReference>
<comment type="subcellular location">
    <subcellularLocation>
        <location evidence="2 10">Cell membrane</location>
        <topology evidence="2 10">Multi-pass membrane protein</topology>
    </subcellularLocation>
</comment>
<evidence type="ECO:0000256" key="5">
    <source>
        <dbReference type="ARBA" id="ARBA00022475"/>
    </source>
</evidence>
<comment type="function">
    <text evidence="1 11">Part of the binding-protein-dependent transport system for molybdenum; probably responsible for the translocation of the substrate across the membrane.</text>
</comment>
<feature type="transmembrane region" description="Helical" evidence="10">
    <location>
        <begin position="44"/>
        <end position="63"/>
    </location>
</feature>
<keyword evidence="9 10" id="KW-0472">Membrane</keyword>
<dbReference type="RefSeq" id="WP_176063978.1">
    <property type="nucleotide sequence ID" value="NZ_BJTG01000003.1"/>
</dbReference>
<dbReference type="AlphaFoldDB" id="A0A7I9VKB9"/>
<proteinExistence type="inferred from homology"/>
<comment type="caution">
    <text evidence="11">Lacks conserved residue(s) required for the propagation of feature annotation.</text>
</comment>
<evidence type="ECO:0000256" key="6">
    <source>
        <dbReference type="ARBA" id="ARBA00022505"/>
    </source>
</evidence>
<reference evidence="14" key="1">
    <citation type="journal article" date="2020" name="Appl. Environ. Microbiol.">
        <title>Diazotrophic Anaeromyxobacter Isolates from Soils.</title>
        <authorList>
            <person name="Masuda Y."/>
            <person name="Yamanaka H."/>
            <person name="Xu Z.X."/>
            <person name="Shiratori Y."/>
            <person name="Aono T."/>
            <person name="Amachi S."/>
            <person name="Senoo K."/>
            <person name="Itoh H."/>
        </authorList>
    </citation>
    <scope>NUCLEOTIDE SEQUENCE [LARGE SCALE GENOMIC DNA]</scope>
    <source>
        <strain evidence="14">R267</strain>
    </source>
</reference>
<evidence type="ECO:0000256" key="8">
    <source>
        <dbReference type="ARBA" id="ARBA00022989"/>
    </source>
</evidence>
<dbReference type="PANTHER" id="PTHR30183:SF8">
    <property type="entry name" value="MOLYBDENUM TRANSPORT SYSTEM PERMEASE"/>
    <property type="match status" value="1"/>
</dbReference>
<evidence type="ECO:0000256" key="7">
    <source>
        <dbReference type="ARBA" id="ARBA00022692"/>
    </source>
</evidence>